<keyword evidence="1" id="KW-0812">Transmembrane</keyword>
<evidence type="ECO:0000313" key="4">
    <source>
        <dbReference type="Proteomes" id="UP001171902"/>
    </source>
</evidence>
<reference evidence="2" key="1">
    <citation type="submission" date="2023-06" db="EMBL/GenBank/DDBJ databases">
        <title>Gycomyces niveus sp.nov., a novel actinomycete isolated from soil in Shouguang.</title>
        <authorList>
            <person name="Yang X."/>
            <person name="Zhao J."/>
        </authorList>
    </citation>
    <scope>NUCLEOTIDE SEQUENCE</scope>
    <source>
        <strain evidence="2">NEAU C2</strain>
    </source>
</reference>
<feature type="transmembrane region" description="Helical" evidence="1">
    <location>
        <begin position="21"/>
        <end position="39"/>
    </location>
</feature>
<evidence type="ECO:0000313" key="3">
    <source>
        <dbReference type="EMBL" id="MDN3243192.1"/>
    </source>
</evidence>
<evidence type="ECO:0000256" key="1">
    <source>
        <dbReference type="SAM" id="Phobius"/>
    </source>
</evidence>
<dbReference type="EMBL" id="JAUEMJ010000011">
    <property type="protein sequence ID" value="MDN3243192.1"/>
    <property type="molecule type" value="Genomic_DNA"/>
</dbReference>
<dbReference type="Proteomes" id="UP001171902">
    <property type="component" value="Unassembled WGS sequence"/>
</dbReference>
<evidence type="ECO:0008006" key="5">
    <source>
        <dbReference type="Google" id="ProtNLM"/>
    </source>
</evidence>
<dbReference type="EMBL" id="JAUEMJ010000002">
    <property type="protein sequence ID" value="MDN3239594.1"/>
    <property type="molecule type" value="Genomic_DNA"/>
</dbReference>
<keyword evidence="1" id="KW-1133">Transmembrane helix</keyword>
<protein>
    <recommendedName>
        <fullName evidence="5">DUF4190 domain-containing protein</fullName>
    </recommendedName>
</protein>
<proteinExistence type="predicted"/>
<feature type="transmembrane region" description="Helical" evidence="1">
    <location>
        <begin position="74"/>
        <end position="95"/>
    </location>
</feature>
<dbReference type="RefSeq" id="WP_289956482.1">
    <property type="nucleotide sequence ID" value="NZ_JAUEMJ010000002.1"/>
</dbReference>
<organism evidence="2 4">
    <name type="scientific">Glycomyces tritici</name>
    <dbReference type="NCBI Taxonomy" id="2665176"/>
    <lineage>
        <taxon>Bacteria</taxon>
        <taxon>Bacillati</taxon>
        <taxon>Actinomycetota</taxon>
        <taxon>Actinomycetes</taxon>
        <taxon>Glycomycetales</taxon>
        <taxon>Glycomycetaceae</taxon>
        <taxon>Glycomyces</taxon>
    </lineage>
</organism>
<sequence length="97" mass="10063">MLDPFTDAPIPPQGDRPPENGIGITALVLGLIAFALLWVPMLYLFTWPVGLLAVVFGAIGLNRARTGLATNRSTAAGGFFSGLGALVVMALAVLITL</sequence>
<feature type="transmembrane region" description="Helical" evidence="1">
    <location>
        <begin position="45"/>
        <end position="62"/>
    </location>
</feature>
<keyword evidence="1" id="KW-0472">Membrane</keyword>
<comment type="caution">
    <text evidence="2">The sequence shown here is derived from an EMBL/GenBank/DDBJ whole genome shotgun (WGS) entry which is preliminary data.</text>
</comment>
<evidence type="ECO:0000313" key="2">
    <source>
        <dbReference type="EMBL" id="MDN3239594.1"/>
    </source>
</evidence>
<accession>A0ABT7YLU8</accession>
<name>A0ABT7YLU8_9ACTN</name>
<gene>
    <name evidence="2" type="ORF">QWI33_07650</name>
    <name evidence="3" type="ORF">QWI33_25950</name>
</gene>
<keyword evidence="4" id="KW-1185">Reference proteome</keyword>